<evidence type="ECO:0000313" key="2">
    <source>
        <dbReference type="Proteomes" id="UP001056120"/>
    </source>
</evidence>
<proteinExistence type="predicted"/>
<protein>
    <submittedName>
        <fullName evidence="1">Uncharacterized protein</fullName>
    </submittedName>
</protein>
<keyword evidence="2" id="KW-1185">Reference proteome</keyword>
<accession>A0ACB9I1Z2</accession>
<evidence type="ECO:0000313" key="1">
    <source>
        <dbReference type="EMBL" id="KAI3802072.1"/>
    </source>
</evidence>
<comment type="caution">
    <text evidence="1">The sequence shown here is derived from an EMBL/GenBank/DDBJ whole genome shotgun (WGS) entry which is preliminary data.</text>
</comment>
<dbReference type="Proteomes" id="UP001056120">
    <property type="component" value="Linkage Group LG10"/>
</dbReference>
<name>A0ACB9I1Z2_9ASTR</name>
<dbReference type="EMBL" id="CM042027">
    <property type="protein sequence ID" value="KAI3802072.1"/>
    <property type="molecule type" value="Genomic_DNA"/>
</dbReference>
<reference evidence="1 2" key="2">
    <citation type="journal article" date="2022" name="Mol. Ecol. Resour.">
        <title>The genomes of chicory, endive, great burdock and yacon provide insights into Asteraceae paleo-polyploidization history and plant inulin production.</title>
        <authorList>
            <person name="Fan W."/>
            <person name="Wang S."/>
            <person name="Wang H."/>
            <person name="Wang A."/>
            <person name="Jiang F."/>
            <person name="Liu H."/>
            <person name="Zhao H."/>
            <person name="Xu D."/>
            <person name="Zhang Y."/>
        </authorList>
    </citation>
    <scope>NUCLEOTIDE SEQUENCE [LARGE SCALE GENOMIC DNA]</scope>
    <source>
        <strain evidence="2">cv. Yunnan</strain>
        <tissue evidence="1">Leaves</tissue>
    </source>
</reference>
<gene>
    <name evidence="1" type="ORF">L1987_30197</name>
</gene>
<sequence>MVISSLLHYFRSSLSPPFIHCRLDERWRSFHCDTWTSSSAIHHRPRRSFHTGRITTTVVRPGRRPACPFTAVPVHSSAGRRSGHL</sequence>
<reference evidence="2" key="1">
    <citation type="journal article" date="2022" name="Mol. Ecol. Resour.">
        <title>The genomes of chicory, endive, great burdock and yacon provide insights into Asteraceae palaeo-polyploidization history and plant inulin production.</title>
        <authorList>
            <person name="Fan W."/>
            <person name="Wang S."/>
            <person name="Wang H."/>
            <person name="Wang A."/>
            <person name="Jiang F."/>
            <person name="Liu H."/>
            <person name="Zhao H."/>
            <person name="Xu D."/>
            <person name="Zhang Y."/>
        </authorList>
    </citation>
    <scope>NUCLEOTIDE SEQUENCE [LARGE SCALE GENOMIC DNA]</scope>
    <source>
        <strain evidence="2">cv. Yunnan</strain>
    </source>
</reference>
<organism evidence="1 2">
    <name type="scientific">Smallanthus sonchifolius</name>
    <dbReference type="NCBI Taxonomy" id="185202"/>
    <lineage>
        <taxon>Eukaryota</taxon>
        <taxon>Viridiplantae</taxon>
        <taxon>Streptophyta</taxon>
        <taxon>Embryophyta</taxon>
        <taxon>Tracheophyta</taxon>
        <taxon>Spermatophyta</taxon>
        <taxon>Magnoliopsida</taxon>
        <taxon>eudicotyledons</taxon>
        <taxon>Gunneridae</taxon>
        <taxon>Pentapetalae</taxon>
        <taxon>asterids</taxon>
        <taxon>campanulids</taxon>
        <taxon>Asterales</taxon>
        <taxon>Asteraceae</taxon>
        <taxon>Asteroideae</taxon>
        <taxon>Heliantheae alliance</taxon>
        <taxon>Millerieae</taxon>
        <taxon>Smallanthus</taxon>
    </lineage>
</organism>